<feature type="region of interest" description="Disordered" evidence="2">
    <location>
        <begin position="1001"/>
        <end position="1023"/>
    </location>
</feature>
<evidence type="ECO:0000259" key="3">
    <source>
        <dbReference type="PROSITE" id="PS50075"/>
    </source>
</evidence>
<dbReference type="Pfam" id="PF00501">
    <property type="entry name" value="AMP-binding"/>
    <property type="match status" value="1"/>
</dbReference>
<dbReference type="Proteomes" id="UP001589610">
    <property type="component" value="Unassembled WGS sequence"/>
</dbReference>
<dbReference type="InterPro" id="IPR020845">
    <property type="entry name" value="AMP-binding_CS"/>
</dbReference>
<dbReference type="InterPro" id="IPR025110">
    <property type="entry name" value="AMP-bd_C"/>
</dbReference>
<comment type="caution">
    <text evidence="4">The sequence shown here is derived from an EMBL/GenBank/DDBJ whole genome shotgun (WGS) entry which is preliminary data.</text>
</comment>
<dbReference type="Pfam" id="PF00550">
    <property type="entry name" value="PP-binding"/>
    <property type="match status" value="1"/>
</dbReference>
<proteinExistence type="predicted"/>
<protein>
    <submittedName>
        <fullName evidence="4">Amino acid adenylation domain-containing protein</fullName>
    </submittedName>
</protein>
<dbReference type="PANTHER" id="PTHR45527">
    <property type="entry name" value="NONRIBOSOMAL PEPTIDE SYNTHETASE"/>
    <property type="match status" value="1"/>
</dbReference>
<dbReference type="InterPro" id="IPR036736">
    <property type="entry name" value="ACP-like_sf"/>
</dbReference>
<dbReference type="NCBIfam" id="TIGR01733">
    <property type="entry name" value="AA-adenyl-dom"/>
    <property type="match status" value="1"/>
</dbReference>
<comment type="cofactor">
    <cofactor evidence="1">
        <name>pantetheine 4'-phosphate</name>
        <dbReference type="ChEBI" id="CHEBI:47942"/>
    </cofactor>
</comment>
<sequence>MTDQVVDVFPSSSGQERMWFLARFEPELAVYNIGMLMPMSARQPVDPRRLEAAVSQVVRRHEVLRTVFEFRDGQVMQIVSGAVPPVRLTETDLTHLPAGERETELARLAKSDAVTPFVLDQAPLWRLRQVRMADDDLRLICVFDHTVFDGVSSHVFVNELEECYDAIGEGREPKLAELPIQFADFAVWQRGRLTGPFVEDELAHWRERLAGIPADLALPADRPRPRSRSYRGEMRLGAFSPEASSGIQRLARDLNSTLFTVMLTAFATVLARWSGQYDVVVGTPIAGRLLPETEPVIGMFVNAVALRADLTGDPTFAEAAGRVRTTVAEALDHQELPFERLVEALQPTRDLSVPPIYQVMFNLAADTNEGQIANGTAKVDLQLDLNMREGRLHTRLEYSTDLFDRSTIERFAACLETLVEAAVAAPGTPISRLPLLTPAQRDHVLALGTGEDPGRVVNVLTGTAGTAGTAGVTGVAGATGPAGALDTGGADGAAEAGTAPASSTWPTSPASLTALVEAQVARTPDAPAVVTGDTTLTYAELDERATALARWLRGIGVRRGSPVAVCAERSAELVVGLLAVLKAGGAYVPLDPEYPPSRLAFMLADSGARVMLTQRHLRDLLPEGAVKPVLLDAPDTWGPQPPGTALPVTGPGDAAYVIYTSGSTGRPKGVVNTHGAIVNRLAWMQDRFGLTPDEAVLQKTPTSFDVSVWEFFWPLVTGASLVPVRPGGHRDPNHQRDLIKAHSVSTAHFVPSMLALFLEETGIESCRSLRRVICSGEELPPRLAARFFERLPGVELHNLYGPTEAAVDVTAWRVEPEGVDARHTLPIGPPMPGNRLHVLDDLLRPLPVGVPGHLHIGGVQVARGYAGRPGLTAERFVPDPYGPPGSRLYATGDLARVRADGDIEFLGRLDDQVKVHGWRVELGEIEAVIAEHPRVRQAVVALRDDAPGGRGLVGYVDWSGEPSALTGELRRALAKKLPAALIPQAFVGIDTVPLGPSGKLDRGALPAPTGSGRGDLGTPYTEPRTPLETELCALWSELLGRERIGVEDDFFQLGGHSLLAVLLVTRYRETYGVEMPLRRCFEITTVTEHALAVLELQLGDDDEELAALLATLEDPADE</sequence>
<dbReference type="InterPro" id="IPR029058">
    <property type="entry name" value="AB_hydrolase_fold"/>
</dbReference>
<dbReference type="Gene3D" id="3.30.300.30">
    <property type="match status" value="1"/>
</dbReference>
<dbReference type="InterPro" id="IPR001242">
    <property type="entry name" value="Condensation_dom"/>
</dbReference>
<feature type="domain" description="Carrier" evidence="3">
    <location>
        <begin position="1022"/>
        <end position="1097"/>
    </location>
</feature>
<evidence type="ECO:0000313" key="5">
    <source>
        <dbReference type="Proteomes" id="UP001589610"/>
    </source>
</evidence>
<gene>
    <name evidence="4" type="ORF">ACFFRH_02905</name>
</gene>
<dbReference type="InterPro" id="IPR010071">
    <property type="entry name" value="AA_adenyl_dom"/>
</dbReference>
<accession>A0ABV5T6A7</accession>
<dbReference type="InterPro" id="IPR009081">
    <property type="entry name" value="PP-bd_ACP"/>
</dbReference>
<dbReference type="Gene3D" id="3.30.559.30">
    <property type="entry name" value="Nonribosomal peptide synthetase, condensation domain"/>
    <property type="match status" value="1"/>
</dbReference>
<dbReference type="InterPro" id="IPR045851">
    <property type="entry name" value="AMP-bd_C_sf"/>
</dbReference>
<dbReference type="SUPFAM" id="SSF52777">
    <property type="entry name" value="CoA-dependent acyltransferases"/>
    <property type="match status" value="2"/>
</dbReference>
<dbReference type="Pfam" id="PF00668">
    <property type="entry name" value="Condensation"/>
    <property type="match status" value="1"/>
</dbReference>
<dbReference type="CDD" id="cd19531">
    <property type="entry name" value="LCL_NRPS-like"/>
    <property type="match status" value="1"/>
</dbReference>
<dbReference type="SUPFAM" id="SSF56801">
    <property type="entry name" value="Acetyl-CoA synthetase-like"/>
    <property type="match status" value="1"/>
</dbReference>
<dbReference type="Gene3D" id="2.30.38.10">
    <property type="entry name" value="Luciferase, Domain 3"/>
    <property type="match status" value="1"/>
</dbReference>
<evidence type="ECO:0000313" key="4">
    <source>
        <dbReference type="EMBL" id="MFB9674426.1"/>
    </source>
</evidence>
<dbReference type="PANTHER" id="PTHR45527:SF1">
    <property type="entry name" value="FATTY ACID SYNTHASE"/>
    <property type="match status" value="1"/>
</dbReference>
<reference evidence="4 5" key="1">
    <citation type="submission" date="2024-09" db="EMBL/GenBank/DDBJ databases">
        <authorList>
            <person name="Sun Q."/>
            <person name="Mori K."/>
        </authorList>
    </citation>
    <scope>NUCLEOTIDE SEQUENCE [LARGE SCALE GENOMIC DNA]</scope>
    <source>
        <strain evidence="4 5">JCM 3028</strain>
    </source>
</reference>
<dbReference type="InterPro" id="IPR000873">
    <property type="entry name" value="AMP-dep_synth/lig_dom"/>
</dbReference>
<dbReference type="Gene3D" id="3.40.50.980">
    <property type="match status" value="2"/>
</dbReference>
<dbReference type="CDD" id="cd17646">
    <property type="entry name" value="A_NRPS_AB3403-like"/>
    <property type="match status" value="1"/>
</dbReference>
<dbReference type="EMBL" id="JBHMBS010000001">
    <property type="protein sequence ID" value="MFB9674426.1"/>
    <property type="molecule type" value="Genomic_DNA"/>
</dbReference>
<dbReference type="Gene3D" id="3.40.50.1820">
    <property type="entry name" value="alpha/beta hydrolase"/>
    <property type="match status" value="1"/>
</dbReference>
<dbReference type="InterPro" id="IPR023213">
    <property type="entry name" value="CAT-like_dom_sf"/>
</dbReference>
<keyword evidence="5" id="KW-1185">Reference proteome</keyword>
<evidence type="ECO:0000256" key="2">
    <source>
        <dbReference type="SAM" id="MobiDB-lite"/>
    </source>
</evidence>
<dbReference type="PROSITE" id="PS00455">
    <property type="entry name" value="AMP_BINDING"/>
    <property type="match status" value="1"/>
</dbReference>
<dbReference type="Gene3D" id="3.30.559.10">
    <property type="entry name" value="Chloramphenicol acetyltransferase-like domain"/>
    <property type="match status" value="1"/>
</dbReference>
<dbReference type="SUPFAM" id="SSF47336">
    <property type="entry name" value="ACP-like"/>
    <property type="match status" value="1"/>
</dbReference>
<evidence type="ECO:0000256" key="1">
    <source>
        <dbReference type="ARBA" id="ARBA00001957"/>
    </source>
</evidence>
<name>A0ABV5T6A7_9ACTN</name>
<organism evidence="4 5">
    <name type="scientific">Streptosporangium vulgare</name>
    <dbReference type="NCBI Taxonomy" id="46190"/>
    <lineage>
        <taxon>Bacteria</taxon>
        <taxon>Bacillati</taxon>
        <taxon>Actinomycetota</taxon>
        <taxon>Actinomycetes</taxon>
        <taxon>Streptosporangiales</taxon>
        <taxon>Streptosporangiaceae</taxon>
        <taxon>Streptosporangium</taxon>
    </lineage>
</organism>
<dbReference type="Pfam" id="PF13193">
    <property type="entry name" value="AMP-binding_C"/>
    <property type="match status" value="1"/>
</dbReference>
<dbReference type="RefSeq" id="WP_344748425.1">
    <property type="nucleotide sequence ID" value="NZ_BAAAWW010000158.1"/>
</dbReference>
<feature type="region of interest" description="Disordered" evidence="2">
    <location>
        <begin position="486"/>
        <end position="507"/>
    </location>
</feature>
<dbReference type="PROSITE" id="PS50075">
    <property type="entry name" value="CARRIER"/>
    <property type="match status" value="1"/>
</dbReference>